<evidence type="ECO:0000256" key="1">
    <source>
        <dbReference type="ARBA" id="ARBA00004651"/>
    </source>
</evidence>
<keyword evidence="4 7" id="KW-0812">Transmembrane</keyword>
<keyword evidence="6 7" id="KW-0472">Membrane</keyword>
<accession>A0A087AN74</accession>
<feature type="transmembrane region" description="Helical" evidence="7">
    <location>
        <begin position="122"/>
        <end position="143"/>
    </location>
</feature>
<dbReference type="Proteomes" id="UP000029046">
    <property type="component" value="Unassembled WGS sequence"/>
</dbReference>
<evidence type="ECO:0000256" key="6">
    <source>
        <dbReference type="ARBA" id="ARBA00023136"/>
    </source>
</evidence>
<feature type="transmembrane region" description="Helical" evidence="7">
    <location>
        <begin position="256"/>
        <end position="277"/>
    </location>
</feature>
<dbReference type="GO" id="GO:0005886">
    <property type="term" value="C:plasma membrane"/>
    <property type="evidence" value="ECO:0007669"/>
    <property type="project" value="UniProtKB-SubCell"/>
</dbReference>
<dbReference type="InterPro" id="IPR035906">
    <property type="entry name" value="MetI-like_sf"/>
</dbReference>
<comment type="subcellular location">
    <subcellularLocation>
        <location evidence="1 7">Cell membrane</location>
        <topology evidence="1 7">Multi-pass membrane protein</topology>
    </subcellularLocation>
</comment>
<name>A0A087AN74_9BIFI</name>
<evidence type="ECO:0000256" key="4">
    <source>
        <dbReference type="ARBA" id="ARBA00022692"/>
    </source>
</evidence>
<keyword evidence="2 7" id="KW-0813">Transport</keyword>
<reference evidence="9 10" key="1">
    <citation type="submission" date="2014-03" db="EMBL/GenBank/DDBJ databases">
        <title>Genomics of Bifidobacteria.</title>
        <authorList>
            <person name="Ventura M."/>
            <person name="Milani C."/>
            <person name="Lugli G.A."/>
        </authorList>
    </citation>
    <scope>NUCLEOTIDE SEQUENCE [LARGE SCALE GENOMIC DNA]</scope>
    <source>
        <strain evidence="9 10">LMG 11586</strain>
    </source>
</reference>
<evidence type="ECO:0000256" key="7">
    <source>
        <dbReference type="RuleBase" id="RU363032"/>
    </source>
</evidence>
<dbReference type="EMBL" id="JGYX01000006">
    <property type="protein sequence ID" value="KFI60224.1"/>
    <property type="molecule type" value="Genomic_DNA"/>
</dbReference>
<dbReference type="CDD" id="cd06261">
    <property type="entry name" value="TM_PBP2"/>
    <property type="match status" value="1"/>
</dbReference>
<feature type="transmembrane region" description="Helical" evidence="7">
    <location>
        <begin position="197"/>
        <end position="219"/>
    </location>
</feature>
<evidence type="ECO:0000313" key="9">
    <source>
        <dbReference type="EMBL" id="KFI60224.1"/>
    </source>
</evidence>
<keyword evidence="3" id="KW-1003">Cell membrane</keyword>
<organism evidence="9 10">
    <name type="scientific">Bifidobacterium pullorum subsp. gallinarum</name>
    <dbReference type="NCBI Taxonomy" id="78344"/>
    <lineage>
        <taxon>Bacteria</taxon>
        <taxon>Bacillati</taxon>
        <taxon>Actinomycetota</taxon>
        <taxon>Actinomycetes</taxon>
        <taxon>Bifidobacteriales</taxon>
        <taxon>Bifidobacteriaceae</taxon>
        <taxon>Bifidobacterium</taxon>
    </lineage>
</organism>
<dbReference type="InterPro" id="IPR000515">
    <property type="entry name" value="MetI-like"/>
</dbReference>
<feature type="transmembrane region" description="Helical" evidence="7">
    <location>
        <begin position="86"/>
        <end position="110"/>
    </location>
</feature>
<dbReference type="PROSITE" id="PS50928">
    <property type="entry name" value="ABC_TM1"/>
    <property type="match status" value="1"/>
</dbReference>
<dbReference type="eggNOG" id="COG0395">
    <property type="taxonomic scope" value="Bacteria"/>
</dbReference>
<keyword evidence="5 7" id="KW-1133">Transmembrane helix</keyword>
<dbReference type="PANTHER" id="PTHR43744:SF12">
    <property type="entry name" value="ABC TRANSPORTER PERMEASE PROTEIN MG189-RELATED"/>
    <property type="match status" value="1"/>
</dbReference>
<protein>
    <submittedName>
        <fullName evidence="9">sn-glycerol-3-phosphate-binding protein</fullName>
    </submittedName>
</protein>
<dbReference type="RefSeq" id="WP_033507643.1">
    <property type="nucleotide sequence ID" value="NZ_JGYX01000006.1"/>
</dbReference>
<dbReference type="SUPFAM" id="SSF161098">
    <property type="entry name" value="MetI-like"/>
    <property type="match status" value="1"/>
</dbReference>
<feature type="domain" description="ABC transmembrane type-1" evidence="8">
    <location>
        <begin position="87"/>
        <end position="277"/>
    </location>
</feature>
<comment type="similarity">
    <text evidence="7">Belongs to the binding-protein-dependent transport system permease family.</text>
</comment>
<evidence type="ECO:0000256" key="5">
    <source>
        <dbReference type="ARBA" id="ARBA00022989"/>
    </source>
</evidence>
<evidence type="ECO:0000259" key="8">
    <source>
        <dbReference type="PROSITE" id="PS50928"/>
    </source>
</evidence>
<sequence length="291" mass="32003">MTAMTQPVDVPENRPSLWNRFLKARGPVYCVLAVIGVVWIFPFVWMALGSVKTQREILAIPPKLLPEHATLENFTKWFQELNFGSYFSNSLIVAVITVLGNIVFCSMVGYALAKMKFAGKNIVFGAVMVTLMVPSVATFVPLFVVVSNMGLSNTYAALILPFLTQPIGVFLMRQFIAGIPDALMEAARIDGAGELRIFFQIILPQCGPAMATLAILTFLSSWNNFLWPLVAAQTDDMYTLPVALSLYSTGQNATNYSVLLAGAVLIITPILLLFVFLQRYFIQGVAMTGIK</sequence>
<evidence type="ECO:0000313" key="10">
    <source>
        <dbReference type="Proteomes" id="UP000029046"/>
    </source>
</evidence>
<feature type="transmembrane region" description="Helical" evidence="7">
    <location>
        <begin position="155"/>
        <end position="176"/>
    </location>
</feature>
<comment type="caution">
    <text evidence="9">The sequence shown here is derived from an EMBL/GenBank/DDBJ whole genome shotgun (WGS) entry which is preliminary data.</text>
</comment>
<dbReference type="GO" id="GO:0055085">
    <property type="term" value="P:transmembrane transport"/>
    <property type="evidence" value="ECO:0007669"/>
    <property type="project" value="InterPro"/>
</dbReference>
<dbReference type="OrthoDB" id="61122at2"/>
<feature type="transmembrane region" description="Helical" evidence="7">
    <location>
        <begin position="28"/>
        <end position="48"/>
    </location>
</feature>
<evidence type="ECO:0000256" key="3">
    <source>
        <dbReference type="ARBA" id="ARBA00022475"/>
    </source>
</evidence>
<dbReference type="Gene3D" id="1.10.3720.10">
    <property type="entry name" value="MetI-like"/>
    <property type="match status" value="1"/>
</dbReference>
<keyword evidence="10" id="KW-1185">Reference proteome</keyword>
<dbReference type="AlphaFoldDB" id="A0A087AN74"/>
<gene>
    <name evidence="9" type="ORF">BIGA_1727</name>
</gene>
<proteinExistence type="inferred from homology"/>
<dbReference type="PANTHER" id="PTHR43744">
    <property type="entry name" value="ABC TRANSPORTER PERMEASE PROTEIN MG189-RELATED-RELATED"/>
    <property type="match status" value="1"/>
</dbReference>
<dbReference type="Pfam" id="PF00528">
    <property type="entry name" value="BPD_transp_1"/>
    <property type="match status" value="1"/>
</dbReference>
<evidence type="ECO:0000256" key="2">
    <source>
        <dbReference type="ARBA" id="ARBA00022448"/>
    </source>
</evidence>